<evidence type="ECO:0000313" key="3">
    <source>
        <dbReference type="EMBL" id="MFD2920372.1"/>
    </source>
</evidence>
<dbReference type="RefSeq" id="WP_386098590.1">
    <property type="nucleotide sequence ID" value="NZ_JBHUOZ010000003.1"/>
</dbReference>
<name>A0ABW6A8Y5_9BACT</name>
<keyword evidence="2" id="KW-0472">Membrane</keyword>
<feature type="transmembrane region" description="Helical" evidence="2">
    <location>
        <begin position="59"/>
        <end position="78"/>
    </location>
</feature>
<dbReference type="EMBL" id="JBHUOZ010000003">
    <property type="protein sequence ID" value="MFD2920372.1"/>
    <property type="molecule type" value="Genomic_DNA"/>
</dbReference>
<feature type="transmembrane region" description="Helical" evidence="2">
    <location>
        <begin position="270"/>
        <end position="289"/>
    </location>
</feature>
<keyword evidence="1" id="KW-0175">Coiled coil</keyword>
<gene>
    <name evidence="3" type="ORF">ACFS6H_11660</name>
</gene>
<feature type="coiled-coil region" evidence="1">
    <location>
        <begin position="140"/>
        <end position="167"/>
    </location>
</feature>
<keyword evidence="4" id="KW-1185">Reference proteome</keyword>
<protein>
    <submittedName>
        <fullName evidence="3">DUF4407 domain-containing protein</fullName>
    </submittedName>
</protein>
<comment type="caution">
    <text evidence="3">The sequence shown here is derived from an EMBL/GenBank/DDBJ whole genome shotgun (WGS) entry which is preliminary data.</text>
</comment>
<reference evidence="4" key="1">
    <citation type="journal article" date="2019" name="Int. J. Syst. Evol. Microbiol.">
        <title>The Global Catalogue of Microorganisms (GCM) 10K type strain sequencing project: providing services to taxonomists for standard genome sequencing and annotation.</title>
        <authorList>
            <consortium name="The Broad Institute Genomics Platform"/>
            <consortium name="The Broad Institute Genome Sequencing Center for Infectious Disease"/>
            <person name="Wu L."/>
            <person name="Ma J."/>
        </authorList>
    </citation>
    <scope>NUCLEOTIDE SEQUENCE [LARGE SCALE GENOMIC DNA]</scope>
    <source>
        <strain evidence="4">KCTC 23299</strain>
    </source>
</reference>
<sequence>MKNWWIKTACLLTGWNYQILRTCTEASRKQLKKYASAILILIILWAFIGYSFAERYVNAPWWACLIVSVIFVVIIVQIERQIILTIGKNRGLAIFRFIIAFIMAILGSAILDQTIFKDDIEKKMVQIVDRQVNEQLPNRLTIIDKKLQELQTEIDSLDKKNLELYEEISKRPTITTVSTSVTHSKVKQADGSIITLPQRTVSTTPISNPKAKEAEINNNHLEELRKQKEEYSLKKIQTEGSLREELKSKQGFLEELNAILEILIEKPIALVFYSILFVFLMSLELFVVVSKVGDEKSDYDLIVGHQLEQKKLTLNHLKTKEQPPNAFS</sequence>
<evidence type="ECO:0000256" key="2">
    <source>
        <dbReference type="SAM" id="Phobius"/>
    </source>
</evidence>
<dbReference type="InterPro" id="IPR025519">
    <property type="entry name" value="DUF4407"/>
</dbReference>
<keyword evidence="2" id="KW-0812">Transmembrane</keyword>
<keyword evidence="2" id="KW-1133">Transmembrane helix</keyword>
<evidence type="ECO:0000313" key="4">
    <source>
        <dbReference type="Proteomes" id="UP001597511"/>
    </source>
</evidence>
<organism evidence="3 4">
    <name type="scientific">Terrimonas rubra</name>
    <dbReference type="NCBI Taxonomy" id="1035890"/>
    <lineage>
        <taxon>Bacteria</taxon>
        <taxon>Pseudomonadati</taxon>
        <taxon>Bacteroidota</taxon>
        <taxon>Chitinophagia</taxon>
        <taxon>Chitinophagales</taxon>
        <taxon>Chitinophagaceae</taxon>
        <taxon>Terrimonas</taxon>
    </lineage>
</organism>
<dbReference type="Pfam" id="PF14362">
    <property type="entry name" value="DUF4407"/>
    <property type="match status" value="1"/>
</dbReference>
<feature type="transmembrane region" description="Helical" evidence="2">
    <location>
        <begin position="90"/>
        <end position="111"/>
    </location>
</feature>
<accession>A0ABW6A8Y5</accession>
<evidence type="ECO:0000256" key="1">
    <source>
        <dbReference type="SAM" id="Coils"/>
    </source>
</evidence>
<dbReference type="Proteomes" id="UP001597511">
    <property type="component" value="Unassembled WGS sequence"/>
</dbReference>
<proteinExistence type="predicted"/>
<feature type="coiled-coil region" evidence="1">
    <location>
        <begin position="211"/>
        <end position="241"/>
    </location>
</feature>
<feature type="transmembrane region" description="Helical" evidence="2">
    <location>
        <begin position="34"/>
        <end position="53"/>
    </location>
</feature>